<keyword evidence="1" id="KW-0812">Transmembrane</keyword>
<dbReference type="EMBL" id="CP071880">
    <property type="protein sequence ID" value="QTE50313.1"/>
    <property type="molecule type" value="Genomic_DNA"/>
</dbReference>
<evidence type="ECO:0000256" key="1">
    <source>
        <dbReference type="SAM" id="Phobius"/>
    </source>
</evidence>
<accession>A0AAE6MKS1</accession>
<dbReference type="EMBL" id="CP043451">
    <property type="protein sequence ID" value="QEM07143.1"/>
    <property type="molecule type" value="Genomic_DNA"/>
</dbReference>
<dbReference type="Proteomes" id="UP000663940">
    <property type="component" value="Chromosome"/>
</dbReference>
<keyword evidence="1" id="KW-0472">Membrane</keyword>
<evidence type="ECO:0000313" key="4">
    <source>
        <dbReference type="Proteomes" id="UP000250557"/>
    </source>
</evidence>
<keyword evidence="5" id="KW-1185">Reference proteome</keyword>
<evidence type="ECO:0008006" key="6">
    <source>
        <dbReference type="Google" id="ProtNLM"/>
    </source>
</evidence>
<proteinExistence type="predicted"/>
<dbReference type="RefSeq" id="WP_112659168.1">
    <property type="nucleotide sequence ID" value="NZ_CP043451.1"/>
</dbReference>
<dbReference type="AlphaFoldDB" id="A0AAE6MKS1"/>
<organism evidence="2 4">
    <name type="scientific">Mucilaginibacter rubeus</name>
    <dbReference type="NCBI Taxonomy" id="2027860"/>
    <lineage>
        <taxon>Bacteria</taxon>
        <taxon>Pseudomonadati</taxon>
        <taxon>Bacteroidota</taxon>
        <taxon>Sphingobacteriia</taxon>
        <taxon>Sphingobacteriales</taxon>
        <taxon>Sphingobacteriaceae</taxon>
        <taxon>Mucilaginibacter</taxon>
    </lineage>
</organism>
<reference evidence="2 4" key="1">
    <citation type="submission" date="2019-08" db="EMBL/GenBank/DDBJ databases">
        <title>Comparative genome analysis confer to the adaptation heavy metal polluted environment.</title>
        <authorList>
            <person name="Li Y."/>
        </authorList>
    </citation>
    <scope>NUCLEOTIDE SEQUENCE [LARGE SCALE GENOMIC DNA]</scope>
    <source>
        <strain evidence="2 4">P2</strain>
    </source>
</reference>
<dbReference type="Proteomes" id="UP000250557">
    <property type="component" value="Chromosome"/>
</dbReference>
<protein>
    <recommendedName>
        <fullName evidence="6">PH domain-containing protein</fullName>
    </recommendedName>
</protein>
<evidence type="ECO:0000313" key="5">
    <source>
        <dbReference type="Proteomes" id="UP000663940"/>
    </source>
</evidence>
<sequence length="170" mass="19864">MNLFPFAMVPFRPSTAYLLLRTAPWWILYYFSIPPIFLIHPMLIIANLLILMVFFYRFFLLCSELYIVSPDMLMVSTGLANKTVKWLDPLQVKEFKVQQTRLMRYFKVSHVTVISEDDINMSFTLKGIDLNTLTEALRLTVDLLKVRQEHVKLLTKLIELADSINAHHGK</sequence>
<evidence type="ECO:0000313" key="3">
    <source>
        <dbReference type="EMBL" id="QTE50313.1"/>
    </source>
</evidence>
<gene>
    <name evidence="2" type="ORF">DIU31_027910</name>
    <name evidence="3" type="ORF">J3L21_33110</name>
</gene>
<reference evidence="3 5" key="2">
    <citation type="submission" date="2021-03" db="EMBL/GenBank/DDBJ databases">
        <title>Mucilaginibacter strains isolated from gold and copper mining confer multi heavy-metal resistance.</title>
        <authorList>
            <person name="Li Y."/>
        </authorList>
    </citation>
    <scope>NUCLEOTIDE SEQUENCE [LARGE SCALE GENOMIC DNA]</scope>
    <source>
        <strain evidence="3 5">P2-4</strain>
    </source>
</reference>
<keyword evidence="1" id="KW-1133">Transmembrane helix</keyword>
<name>A0AAE6MKS1_9SPHI</name>
<evidence type="ECO:0000313" key="2">
    <source>
        <dbReference type="EMBL" id="QEM07143.1"/>
    </source>
</evidence>
<feature type="transmembrane region" description="Helical" evidence="1">
    <location>
        <begin position="27"/>
        <end position="56"/>
    </location>
</feature>